<dbReference type="PROSITE" id="PS51371">
    <property type="entry name" value="CBS"/>
    <property type="match status" value="1"/>
</dbReference>
<dbReference type="InterPro" id="IPR046342">
    <property type="entry name" value="CBS_dom_sf"/>
</dbReference>
<evidence type="ECO:0000313" key="3">
    <source>
        <dbReference type="EMBL" id="GAA4447956.1"/>
    </source>
</evidence>
<name>A0ABP8MBL5_9BACT</name>
<dbReference type="Proteomes" id="UP001501508">
    <property type="component" value="Unassembled WGS sequence"/>
</dbReference>
<evidence type="ECO:0000313" key="4">
    <source>
        <dbReference type="Proteomes" id="UP001501508"/>
    </source>
</evidence>
<comment type="caution">
    <text evidence="3">The sequence shown here is derived from an EMBL/GenBank/DDBJ whole genome shotgun (WGS) entry which is preliminary data.</text>
</comment>
<evidence type="ECO:0000256" key="1">
    <source>
        <dbReference type="PROSITE-ProRule" id="PRU00703"/>
    </source>
</evidence>
<dbReference type="Gene3D" id="3.10.580.10">
    <property type="entry name" value="CBS-domain"/>
    <property type="match status" value="1"/>
</dbReference>
<reference evidence="4" key="1">
    <citation type="journal article" date="2019" name="Int. J. Syst. Evol. Microbiol.">
        <title>The Global Catalogue of Microorganisms (GCM) 10K type strain sequencing project: providing services to taxonomists for standard genome sequencing and annotation.</title>
        <authorList>
            <consortium name="The Broad Institute Genomics Platform"/>
            <consortium name="The Broad Institute Genome Sequencing Center for Infectious Disease"/>
            <person name="Wu L."/>
            <person name="Ma J."/>
        </authorList>
    </citation>
    <scope>NUCLEOTIDE SEQUENCE [LARGE SCALE GENOMIC DNA]</scope>
    <source>
        <strain evidence="4">JCM 31920</strain>
    </source>
</reference>
<sequence>MIASVLIDPMLPTLKPSFLVAEALEWMEESEIAQLPVVDSERYLGLVSLPLLSEPGLTGRALSDFPLEHSHIFAGEDQHLWEVVDLVIQHELKVVAVLNKSGAYLGAVPVAELYEKVAEMVAAGDRGAIIVLNVKPHDYSLSEISRLVESNGAKIITSHYSSSYPYDTTGNSELTIRLNQVNVGPILATFERFGYVVSEVHANEPVTSVDQERLDMLMRYLAT</sequence>
<keyword evidence="4" id="KW-1185">Reference proteome</keyword>
<evidence type="ECO:0000259" key="2">
    <source>
        <dbReference type="PROSITE" id="PS51371"/>
    </source>
</evidence>
<feature type="domain" description="CBS" evidence="2">
    <location>
        <begin position="7"/>
        <end position="62"/>
    </location>
</feature>
<dbReference type="EMBL" id="BAABEY010000036">
    <property type="protein sequence ID" value="GAA4447956.1"/>
    <property type="molecule type" value="Genomic_DNA"/>
</dbReference>
<organism evidence="3 4">
    <name type="scientific">Ravibacter arvi</name>
    <dbReference type="NCBI Taxonomy" id="2051041"/>
    <lineage>
        <taxon>Bacteria</taxon>
        <taxon>Pseudomonadati</taxon>
        <taxon>Bacteroidota</taxon>
        <taxon>Cytophagia</taxon>
        <taxon>Cytophagales</taxon>
        <taxon>Spirosomataceae</taxon>
        <taxon>Ravibacter</taxon>
    </lineage>
</organism>
<accession>A0ABP8MBL5</accession>
<keyword evidence="1" id="KW-0129">CBS domain</keyword>
<dbReference type="SUPFAM" id="SSF54631">
    <property type="entry name" value="CBS-domain pair"/>
    <property type="match status" value="1"/>
</dbReference>
<dbReference type="InterPro" id="IPR000644">
    <property type="entry name" value="CBS_dom"/>
</dbReference>
<proteinExistence type="predicted"/>
<gene>
    <name evidence="3" type="ORF">GCM10023091_43740</name>
</gene>
<protein>
    <submittedName>
        <fullName evidence="3">CBS domain-containing protein</fullName>
    </submittedName>
</protein>
<dbReference type="Pfam" id="PF00571">
    <property type="entry name" value="CBS"/>
    <property type="match status" value="1"/>
</dbReference>